<feature type="transmembrane region" description="Helical" evidence="1">
    <location>
        <begin position="55"/>
        <end position="77"/>
    </location>
</feature>
<keyword evidence="3" id="KW-1185">Reference proteome</keyword>
<keyword evidence="1" id="KW-0812">Transmembrane</keyword>
<accession>A0A6A8AIY6</accession>
<dbReference type="RefSeq" id="WP_153359883.1">
    <property type="nucleotide sequence ID" value="NZ_JAYKOO010000001.1"/>
</dbReference>
<sequence>MLANTYAGSFASGEVVMSRYGLLHTSLLMCAGAIIGSALARLFCGRCIDIYSRKAVMVALVAYYTAGPIWLLFRYASGDPETSLLQVAPGLCIVISSLVFWPADIERGRMNVTG</sequence>
<keyword evidence="1" id="KW-1133">Transmembrane helix</keyword>
<dbReference type="EMBL" id="WIXI01000051">
    <property type="protein sequence ID" value="MQY49797.1"/>
    <property type="molecule type" value="Genomic_DNA"/>
</dbReference>
<evidence type="ECO:0000256" key="1">
    <source>
        <dbReference type="SAM" id="Phobius"/>
    </source>
</evidence>
<comment type="caution">
    <text evidence="2">The sequence shown here is derived from an EMBL/GenBank/DDBJ whole genome shotgun (WGS) entry which is preliminary data.</text>
</comment>
<evidence type="ECO:0000313" key="3">
    <source>
        <dbReference type="Proteomes" id="UP000435138"/>
    </source>
</evidence>
<evidence type="ECO:0000313" key="2">
    <source>
        <dbReference type="EMBL" id="MQY49797.1"/>
    </source>
</evidence>
<protein>
    <submittedName>
        <fullName evidence="2">Uncharacterized protein</fullName>
    </submittedName>
</protein>
<dbReference type="AlphaFoldDB" id="A0A6A8AIY6"/>
<feature type="transmembrane region" description="Helical" evidence="1">
    <location>
        <begin position="20"/>
        <end position="43"/>
    </location>
</feature>
<keyword evidence="1" id="KW-0472">Membrane</keyword>
<gene>
    <name evidence="2" type="ORF">GAO09_27600</name>
</gene>
<proteinExistence type="predicted"/>
<dbReference type="Proteomes" id="UP000435138">
    <property type="component" value="Unassembled WGS sequence"/>
</dbReference>
<feature type="transmembrane region" description="Helical" evidence="1">
    <location>
        <begin position="83"/>
        <end position="101"/>
    </location>
</feature>
<reference evidence="2 3" key="1">
    <citation type="submission" date="2019-11" db="EMBL/GenBank/DDBJ databases">
        <title>Genome analysis of Rhizobacterium cereale a novel genus and species isolated from maize roots in North Spain.</title>
        <authorList>
            <person name="Menendez E."/>
            <person name="Flores-Felix J.D."/>
            <person name="Ramirez-Bahena M.-H."/>
            <person name="Igual J.M."/>
            <person name="Garcia-Fraile P."/>
            <person name="Peix A."/>
            <person name="Velazquez E."/>
        </authorList>
    </citation>
    <scope>NUCLEOTIDE SEQUENCE [LARGE SCALE GENOMIC DNA]</scope>
    <source>
        <strain evidence="2 3">RZME27</strain>
    </source>
</reference>
<organism evidence="2 3">
    <name type="scientific">Endobacterium cereale</name>
    <dbReference type="NCBI Taxonomy" id="2663029"/>
    <lineage>
        <taxon>Bacteria</taxon>
        <taxon>Pseudomonadati</taxon>
        <taxon>Pseudomonadota</taxon>
        <taxon>Alphaproteobacteria</taxon>
        <taxon>Hyphomicrobiales</taxon>
        <taxon>Rhizobiaceae</taxon>
        <taxon>Endobacterium</taxon>
    </lineage>
</organism>
<name>A0A6A8AIY6_9HYPH</name>